<proteinExistence type="predicted"/>
<comment type="caution">
    <text evidence="1">The sequence shown here is derived from an EMBL/GenBank/DDBJ whole genome shotgun (WGS) entry which is preliminary data.</text>
</comment>
<dbReference type="Proteomes" id="UP000593574">
    <property type="component" value="Unassembled WGS sequence"/>
</dbReference>
<evidence type="ECO:0000313" key="1">
    <source>
        <dbReference type="EMBL" id="MBA0729383.1"/>
    </source>
</evidence>
<keyword evidence="2" id="KW-1185">Reference proteome</keyword>
<dbReference type="AlphaFoldDB" id="A0A7J9AZJ2"/>
<accession>A0A7J9AZJ2</accession>
<organism evidence="1 2">
    <name type="scientific">Gossypium laxum</name>
    <dbReference type="NCBI Taxonomy" id="34288"/>
    <lineage>
        <taxon>Eukaryota</taxon>
        <taxon>Viridiplantae</taxon>
        <taxon>Streptophyta</taxon>
        <taxon>Embryophyta</taxon>
        <taxon>Tracheophyta</taxon>
        <taxon>Spermatophyta</taxon>
        <taxon>Magnoliopsida</taxon>
        <taxon>eudicotyledons</taxon>
        <taxon>Gunneridae</taxon>
        <taxon>Pentapetalae</taxon>
        <taxon>rosids</taxon>
        <taxon>malvids</taxon>
        <taxon>Malvales</taxon>
        <taxon>Malvaceae</taxon>
        <taxon>Malvoideae</taxon>
        <taxon>Gossypium</taxon>
    </lineage>
</organism>
<evidence type="ECO:0008006" key="3">
    <source>
        <dbReference type="Google" id="ProtNLM"/>
    </source>
</evidence>
<protein>
    <recommendedName>
        <fullName evidence="3">Prolamin-like domain-containing protein</fullName>
    </recommendedName>
</protein>
<feature type="non-terminal residue" evidence="1">
    <location>
        <position position="1"/>
    </location>
</feature>
<reference evidence="1 2" key="1">
    <citation type="journal article" date="2019" name="Genome Biol. Evol.">
        <title>Insights into the evolution of the New World diploid cottons (Gossypium, subgenus Houzingenia) based on genome sequencing.</title>
        <authorList>
            <person name="Grover C.E."/>
            <person name="Arick M.A. 2nd"/>
            <person name="Thrash A."/>
            <person name="Conover J.L."/>
            <person name="Sanders W.S."/>
            <person name="Peterson D.G."/>
            <person name="Frelichowski J.E."/>
            <person name="Scheffler J.A."/>
            <person name="Scheffler B.E."/>
            <person name="Wendel J.F."/>
        </authorList>
    </citation>
    <scope>NUCLEOTIDE SEQUENCE [LARGE SCALE GENOMIC DNA]</scope>
    <source>
        <strain evidence="1">4</strain>
        <tissue evidence="1">Leaf</tissue>
    </source>
</reference>
<sequence length="46" mass="5090">TRSTFKNCCGEPVVLGNICHSALVKRTLENPLFKYLNPATIIARSI</sequence>
<gene>
    <name evidence="1" type="ORF">Golax_020323</name>
</gene>
<name>A0A7J9AZJ2_9ROSI</name>
<dbReference type="EMBL" id="JABEZV010437041">
    <property type="protein sequence ID" value="MBA0729383.1"/>
    <property type="molecule type" value="Genomic_DNA"/>
</dbReference>
<evidence type="ECO:0000313" key="2">
    <source>
        <dbReference type="Proteomes" id="UP000593574"/>
    </source>
</evidence>